<protein>
    <submittedName>
        <fullName evidence="2">Uncharacterized protein</fullName>
    </submittedName>
</protein>
<evidence type="ECO:0000313" key="2">
    <source>
        <dbReference type="EMBL" id="MPC66089.1"/>
    </source>
</evidence>
<accession>A0A5B7H8B4</accession>
<gene>
    <name evidence="2" type="ORF">E2C01_060232</name>
</gene>
<dbReference type="AlphaFoldDB" id="A0A5B7H8B4"/>
<name>A0A5B7H8B4_PORTR</name>
<dbReference type="EMBL" id="VSRR010024264">
    <property type="protein sequence ID" value="MPC66089.1"/>
    <property type="molecule type" value="Genomic_DNA"/>
</dbReference>
<evidence type="ECO:0000256" key="1">
    <source>
        <dbReference type="SAM" id="MobiDB-lite"/>
    </source>
</evidence>
<keyword evidence="3" id="KW-1185">Reference proteome</keyword>
<evidence type="ECO:0000313" key="3">
    <source>
        <dbReference type="Proteomes" id="UP000324222"/>
    </source>
</evidence>
<feature type="compositionally biased region" description="Low complexity" evidence="1">
    <location>
        <begin position="45"/>
        <end position="55"/>
    </location>
</feature>
<feature type="region of interest" description="Disordered" evidence="1">
    <location>
        <begin position="1"/>
        <end position="20"/>
    </location>
</feature>
<dbReference type="Proteomes" id="UP000324222">
    <property type="component" value="Unassembled WGS sequence"/>
</dbReference>
<feature type="region of interest" description="Disordered" evidence="1">
    <location>
        <begin position="39"/>
        <end position="64"/>
    </location>
</feature>
<sequence length="64" mass="6905">MAVYPSPHRRAVRGPPLGGAALWSHSAAEGRRVKVREKALQVPESVSSHKASSSSRNETRGEAR</sequence>
<proteinExistence type="predicted"/>
<organism evidence="2 3">
    <name type="scientific">Portunus trituberculatus</name>
    <name type="common">Swimming crab</name>
    <name type="synonym">Neptunus trituberculatus</name>
    <dbReference type="NCBI Taxonomy" id="210409"/>
    <lineage>
        <taxon>Eukaryota</taxon>
        <taxon>Metazoa</taxon>
        <taxon>Ecdysozoa</taxon>
        <taxon>Arthropoda</taxon>
        <taxon>Crustacea</taxon>
        <taxon>Multicrustacea</taxon>
        <taxon>Malacostraca</taxon>
        <taxon>Eumalacostraca</taxon>
        <taxon>Eucarida</taxon>
        <taxon>Decapoda</taxon>
        <taxon>Pleocyemata</taxon>
        <taxon>Brachyura</taxon>
        <taxon>Eubrachyura</taxon>
        <taxon>Portunoidea</taxon>
        <taxon>Portunidae</taxon>
        <taxon>Portuninae</taxon>
        <taxon>Portunus</taxon>
    </lineage>
</organism>
<reference evidence="2 3" key="1">
    <citation type="submission" date="2019-05" db="EMBL/GenBank/DDBJ databases">
        <title>Another draft genome of Portunus trituberculatus and its Hox gene families provides insights of decapod evolution.</title>
        <authorList>
            <person name="Jeong J.-H."/>
            <person name="Song I."/>
            <person name="Kim S."/>
            <person name="Choi T."/>
            <person name="Kim D."/>
            <person name="Ryu S."/>
            <person name="Kim W."/>
        </authorList>
    </citation>
    <scope>NUCLEOTIDE SEQUENCE [LARGE SCALE GENOMIC DNA]</scope>
    <source>
        <tissue evidence="2">Muscle</tissue>
    </source>
</reference>
<comment type="caution">
    <text evidence="2">The sequence shown here is derived from an EMBL/GenBank/DDBJ whole genome shotgun (WGS) entry which is preliminary data.</text>
</comment>